<dbReference type="SUPFAM" id="SSF46785">
    <property type="entry name" value="Winged helix' DNA-binding domain"/>
    <property type="match status" value="2"/>
</dbReference>
<comment type="caution">
    <text evidence="5">The sequence shown here is derived from an EMBL/GenBank/DDBJ whole genome shotgun (WGS) entry which is preliminary data.</text>
</comment>
<feature type="domain" description="HTH hxlR-type" evidence="4">
    <location>
        <begin position="1"/>
        <end position="100"/>
    </location>
</feature>
<protein>
    <submittedName>
        <fullName evidence="5">DNA-binding HxlR family transcriptional regulator</fullName>
    </submittedName>
</protein>
<keyword evidence="6" id="KW-1185">Reference proteome</keyword>
<feature type="domain" description="HTH hxlR-type" evidence="4">
    <location>
        <begin position="93"/>
        <end position="190"/>
    </location>
</feature>
<dbReference type="PANTHER" id="PTHR33204:SF18">
    <property type="entry name" value="TRANSCRIPTIONAL REGULATORY PROTEIN"/>
    <property type="match status" value="1"/>
</dbReference>
<keyword evidence="2 5" id="KW-0238">DNA-binding</keyword>
<keyword evidence="3" id="KW-0804">Transcription</keyword>
<evidence type="ECO:0000256" key="1">
    <source>
        <dbReference type="ARBA" id="ARBA00023015"/>
    </source>
</evidence>
<organism evidence="5 6">
    <name type="scientific">Candidatus Fervidibacter sacchari</name>
    <dbReference type="NCBI Taxonomy" id="1448929"/>
    <lineage>
        <taxon>Bacteria</taxon>
        <taxon>Candidatus Fervidibacterota</taxon>
        <taxon>Candidatus Fervidibacter</taxon>
    </lineage>
</organism>
<dbReference type="InterPro" id="IPR036388">
    <property type="entry name" value="WH-like_DNA-bd_sf"/>
</dbReference>
<accession>A0ABT2EU38</accession>
<dbReference type="RefSeq" id="WP_259101438.1">
    <property type="nucleotide sequence ID" value="NZ_CP130454.1"/>
</dbReference>
<dbReference type="InterPro" id="IPR002577">
    <property type="entry name" value="HTH_HxlR"/>
</dbReference>
<evidence type="ECO:0000256" key="3">
    <source>
        <dbReference type="ARBA" id="ARBA00023163"/>
    </source>
</evidence>
<evidence type="ECO:0000256" key="2">
    <source>
        <dbReference type="ARBA" id="ARBA00023125"/>
    </source>
</evidence>
<evidence type="ECO:0000313" key="6">
    <source>
        <dbReference type="Proteomes" id="UP001204798"/>
    </source>
</evidence>
<sequence length="190" mass="22249">MEFKGEWQQILRCKWSVVVLAELGNGTSRPSQILHRHPDLKPKVLWQRLKKLERFNLVQRFPFDGYPRRTDYRLTEEGAKLARWAKSLLQSGLTLDELTTVLRCRYMVAILKLLAQQPRRPKALKARLKIADKLLFERLAKLEKLGLIWREIVPTRPIQVRYHLTERALALMPLLTDELCEAGFKPQITG</sequence>
<dbReference type="InterPro" id="IPR036390">
    <property type="entry name" value="WH_DNA-bd_sf"/>
</dbReference>
<dbReference type="Pfam" id="PF01638">
    <property type="entry name" value="HxlR"/>
    <property type="match status" value="2"/>
</dbReference>
<gene>
    <name evidence="5" type="ORF">M2350_003392</name>
</gene>
<proteinExistence type="predicted"/>
<dbReference type="GO" id="GO:0003677">
    <property type="term" value="F:DNA binding"/>
    <property type="evidence" value="ECO:0007669"/>
    <property type="project" value="UniProtKB-KW"/>
</dbReference>
<reference evidence="5 6" key="1">
    <citation type="submission" date="2022-08" db="EMBL/GenBank/DDBJ databases">
        <title>Bacterial and archaeal communities from various locations to study Microbial Dark Matter (Phase II).</title>
        <authorList>
            <person name="Stepanauskas R."/>
        </authorList>
    </citation>
    <scope>NUCLEOTIDE SEQUENCE [LARGE SCALE GENOMIC DNA]</scope>
    <source>
        <strain evidence="5 6">PD1</strain>
    </source>
</reference>
<dbReference type="Proteomes" id="UP001204798">
    <property type="component" value="Unassembled WGS sequence"/>
</dbReference>
<name>A0ABT2EU38_9BACT</name>
<dbReference type="EMBL" id="JANUCP010000008">
    <property type="protein sequence ID" value="MCS3920951.1"/>
    <property type="molecule type" value="Genomic_DNA"/>
</dbReference>
<evidence type="ECO:0000259" key="4">
    <source>
        <dbReference type="PROSITE" id="PS51118"/>
    </source>
</evidence>
<evidence type="ECO:0000313" key="5">
    <source>
        <dbReference type="EMBL" id="MCS3920951.1"/>
    </source>
</evidence>
<dbReference type="PANTHER" id="PTHR33204">
    <property type="entry name" value="TRANSCRIPTIONAL REGULATOR, MARR FAMILY"/>
    <property type="match status" value="1"/>
</dbReference>
<dbReference type="Gene3D" id="1.10.10.10">
    <property type="entry name" value="Winged helix-like DNA-binding domain superfamily/Winged helix DNA-binding domain"/>
    <property type="match status" value="2"/>
</dbReference>
<keyword evidence="1" id="KW-0805">Transcription regulation</keyword>
<dbReference type="PROSITE" id="PS51118">
    <property type="entry name" value="HTH_HXLR"/>
    <property type="match status" value="2"/>
</dbReference>